<protein>
    <recommendedName>
        <fullName evidence="1">DUF6591 domain-containing protein</fullName>
    </recommendedName>
</protein>
<dbReference type="PROSITE" id="PS51257">
    <property type="entry name" value="PROKAR_LIPOPROTEIN"/>
    <property type="match status" value="1"/>
</dbReference>
<dbReference type="Proteomes" id="UP000626242">
    <property type="component" value="Unassembled WGS sequence"/>
</dbReference>
<keyword evidence="3" id="KW-1185">Reference proteome</keyword>
<comment type="caution">
    <text evidence="2">The sequence shown here is derived from an EMBL/GenBank/DDBJ whole genome shotgun (WGS) entry which is preliminary data.</text>
</comment>
<dbReference type="EMBL" id="JACSPS010000002">
    <property type="protein sequence ID" value="MBD8017928.1"/>
    <property type="molecule type" value="Genomic_DNA"/>
</dbReference>
<sequence>MKKLLFTVAMLAIVCSCEKNESLEPETFTTYSTSEPIATETEETIEETSFESGSSEADINKMLDSYEEYMDQYIAMYKKSLQGDQRALAEYPRLMQKAVDFNTRLKSIREEQFSAQQLQRMNEISLKMIEATQSLQQSMPEMNFE</sequence>
<evidence type="ECO:0000259" key="1">
    <source>
        <dbReference type="Pfam" id="PF20234"/>
    </source>
</evidence>
<evidence type="ECO:0000313" key="2">
    <source>
        <dbReference type="EMBL" id="MBD8017928.1"/>
    </source>
</evidence>
<dbReference type="Pfam" id="PF20234">
    <property type="entry name" value="DUF6591"/>
    <property type="match status" value="1"/>
</dbReference>
<organism evidence="2 3">
    <name type="scientific">Kaistella pullorum</name>
    <dbReference type="NCBI Taxonomy" id="2763074"/>
    <lineage>
        <taxon>Bacteria</taxon>
        <taxon>Pseudomonadati</taxon>
        <taxon>Bacteroidota</taxon>
        <taxon>Flavobacteriia</taxon>
        <taxon>Flavobacteriales</taxon>
        <taxon>Weeksellaceae</taxon>
        <taxon>Chryseobacterium group</taxon>
        <taxon>Kaistella</taxon>
    </lineage>
</organism>
<dbReference type="InterPro" id="IPR046526">
    <property type="entry name" value="DUF6591"/>
</dbReference>
<evidence type="ECO:0000313" key="3">
    <source>
        <dbReference type="Proteomes" id="UP000626242"/>
    </source>
</evidence>
<proteinExistence type="predicted"/>
<feature type="domain" description="DUF6591" evidence="1">
    <location>
        <begin position="27"/>
        <end position="123"/>
    </location>
</feature>
<reference evidence="2 3" key="1">
    <citation type="submission" date="2020-08" db="EMBL/GenBank/DDBJ databases">
        <title>A Genomic Blueprint of the Chicken Gut Microbiome.</title>
        <authorList>
            <person name="Gilroy R."/>
            <person name="Ravi A."/>
            <person name="Getino M."/>
            <person name="Pursley I."/>
            <person name="Horton D.L."/>
            <person name="Alikhan N.-F."/>
            <person name="Baker D."/>
            <person name="Gharbi K."/>
            <person name="Hall N."/>
            <person name="Watson M."/>
            <person name="Adriaenssens E.M."/>
            <person name="Foster-Nyarko E."/>
            <person name="Jarju S."/>
            <person name="Secka A."/>
            <person name="Antonio M."/>
            <person name="Oren A."/>
            <person name="Chaudhuri R."/>
            <person name="La Ragione R.M."/>
            <person name="Hildebrand F."/>
            <person name="Pallen M.J."/>
        </authorList>
    </citation>
    <scope>NUCLEOTIDE SEQUENCE [LARGE SCALE GENOMIC DNA]</scope>
    <source>
        <strain evidence="2 3">Sa1CVA4</strain>
    </source>
</reference>
<gene>
    <name evidence="2" type="ORF">H9628_05545</name>
</gene>
<accession>A0ABR8WLU8</accession>
<name>A0ABR8WLU8_9FLAO</name>
<dbReference type="RefSeq" id="WP_251833133.1">
    <property type="nucleotide sequence ID" value="NZ_JACSPS010000002.1"/>
</dbReference>